<dbReference type="Pfam" id="PF08615">
    <property type="entry name" value="RNase_H2_suC"/>
    <property type="match status" value="1"/>
</dbReference>
<dbReference type="GO" id="GO:0006401">
    <property type="term" value="P:RNA catabolic process"/>
    <property type="evidence" value="ECO:0007669"/>
    <property type="project" value="InterPro"/>
</dbReference>
<organism evidence="1">
    <name type="scientific">Zea mays</name>
    <name type="common">Maize</name>
    <dbReference type="NCBI Taxonomy" id="4577"/>
    <lineage>
        <taxon>Eukaryota</taxon>
        <taxon>Viridiplantae</taxon>
        <taxon>Streptophyta</taxon>
        <taxon>Embryophyta</taxon>
        <taxon>Tracheophyta</taxon>
        <taxon>Spermatophyta</taxon>
        <taxon>Magnoliopsida</taxon>
        <taxon>Liliopsida</taxon>
        <taxon>Poales</taxon>
        <taxon>Poaceae</taxon>
        <taxon>PACMAD clade</taxon>
        <taxon>Panicoideae</taxon>
        <taxon>Andropogonodae</taxon>
        <taxon>Andropogoneae</taxon>
        <taxon>Tripsacinae</taxon>
        <taxon>Zea</taxon>
    </lineage>
</organism>
<accession>A0A3L6ESL9</accession>
<dbReference type="Gene3D" id="2.40.128.680">
    <property type="match status" value="1"/>
</dbReference>
<dbReference type="PANTHER" id="PTHR47204:SF1">
    <property type="entry name" value="RIBONUCLEASE H2 SUBUNIT C"/>
    <property type="match status" value="1"/>
</dbReference>
<dbReference type="EMBL" id="NCVQ01000006">
    <property type="protein sequence ID" value="PWZ23986.1"/>
    <property type="molecule type" value="Genomic_DNA"/>
</dbReference>
<dbReference type="AlphaFoldDB" id="A0A3L6ESL9"/>
<sequence>MEPATPPAPAAGVTATVDLSSVAADLGGAHLLPCGIRQNGGAPVSDYFKPRATGVEVEGVKMEEAFFRGRKLQGTTLALPDGYRGYVLEKSCGQNSDAEVSNFTSRAEFQSITYWNHDTAPSAEDSLPRCFHWLTVANAMHRAVTAEDLANMAAMQNQGK</sequence>
<proteinExistence type="predicted"/>
<dbReference type="CDD" id="cd09271">
    <property type="entry name" value="RNase_H2-C"/>
    <property type="match status" value="1"/>
</dbReference>
<dbReference type="GO" id="GO:0032299">
    <property type="term" value="C:ribonuclease H2 complex"/>
    <property type="evidence" value="ECO:0007669"/>
    <property type="project" value="InterPro"/>
</dbReference>
<dbReference type="Proteomes" id="UP000251960">
    <property type="component" value="Chromosome 5"/>
</dbReference>
<protein>
    <submittedName>
        <fullName evidence="1">Ribonuclease H2 subunit C</fullName>
    </submittedName>
</protein>
<evidence type="ECO:0000313" key="1">
    <source>
        <dbReference type="EMBL" id="PWZ23986.1"/>
    </source>
</evidence>
<reference evidence="1" key="1">
    <citation type="journal article" date="2018" name="Nat. Genet.">
        <title>Extensive intraspecific gene order and gene structural variations between Mo17 and other maize genomes.</title>
        <authorList>
            <person name="Sun S."/>
            <person name="Zhou Y."/>
            <person name="Chen J."/>
            <person name="Shi J."/>
            <person name="Zhao H."/>
            <person name="Zhao H."/>
            <person name="Song W."/>
            <person name="Zhang M."/>
            <person name="Cui Y."/>
            <person name="Dong X."/>
            <person name="Liu H."/>
            <person name="Ma X."/>
            <person name="Jiao Y."/>
            <person name="Wang B."/>
            <person name="Wei X."/>
            <person name="Stein J.C."/>
            <person name="Glaubitz J.C."/>
            <person name="Lu F."/>
            <person name="Yu G."/>
            <person name="Liang C."/>
            <person name="Fengler K."/>
            <person name="Li B."/>
            <person name="Rafalski A."/>
            <person name="Schnable P.S."/>
            <person name="Ware D.H."/>
            <person name="Buckler E.S."/>
            <person name="Lai J."/>
        </authorList>
    </citation>
    <scope>NUCLEOTIDE SEQUENCE [LARGE SCALE GENOMIC DNA]</scope>
    <source>
        <tissue evidence="1">Seedling</tissue>
    </source>
</reference>
<dbReference type="InterPro" id="IPR013924">
    <property type="entry name" value="RNase_H2_suC"/>
</dbReference>
<comment type="caution">
    <text evidence="1">The sequence shown here is derived from an EMBL/GenBank/DDBJ whole genome shotgun (WGS) entry which is preliminary data.</text>
</comment>
<gene>
    <name evidence="1" type="primary">RNASEH2C</name>
    <name evidence="1" type="ORF">Zm00014a_014236</name>
</gene>
<name>A0A3L6ESL9_MAIZE</name>
<dbReference type="ExpressionAtlas" id="A0A3L6ESL9">
    <property type="expression patterns" value="baseline and differential"/>
</dbReference>
<dbReference type="PANTHER" id="PTHR47204">
    <property type="entry name" value="OS02G0168900 PROTEIN"/>
    <property type="match status" value="1"/>
</dbReference>